<dbReference type="EMBL" id="CP015378">
    <property type="protein sequence ID" value="ANC76663.1"/>
    <property type="molecule type" value="Genomic_DNA"/>
</dbReference>
<evidence type="ECO:0000313" key="3">
    <source>
        <dbReference type="Proteomes" id="UP000076623"/>
    </source>
</evidence>
<evidence type="ECO:0000313" key="2">
    <source>
        <dbReference type="EMBL" id="ANC76663.1"/>
    </source>
</evidence>
<dbReference type="InterPro" id="IPR033469">
    <property type="entry name" value="CYTH-like_dom_sf"/>
</dbReference>
<organism evidence="2 3">
    <name type="scientific">Fictibacillus phosphorivorans</name>
    <dbReference type="NCBI Taxonomy" id="1221500"/>
    <lineage>
        <taxon>Bacteria</taxon>
        <taxon>Bacillati</taxon>
        <taxon>Bacillota</taxon>
        <taxon>Bacilli</taxon>
        <taxon>Bacillales</taxon>
        <taxon>Fictibacillaceae</taxon>
        <taxon>Fictibacillus</taxon>
    </lineage>
</organism>
<protein>
    <recommendedName>
        <fullName evidence="1">CYTH domain-containing protein</fullName>
    </recommendedName>
</protein>
<feature type="domain" description="CYTH" evidence="1">
    <location>
        <begin position="4"/>
        <end position="192"/>
    </location>
</feature>
<dbReference type="Pfam" id="PF01928">
    <property type="entry name" value="CYTH"/>
    <property type="match status" value="1"/>
</dbReference>
<dbReference type="PIRSF" id="PIRSF012526">
    <property type="entry name" value="CYTH_UCP012526"/>
    <property type="match status" value="1"/>
</dbReference>
<dbReference type="RefSeq" id="WP_066393149.1">
    <property type="nucleotide sequence ID" value="NZ_CP015378.1"/>
</dbReference>
<gene>
    <name evidence="2" type="ORF">ABE65_007560</name>
</gene>
<dbReference type="AlphaFoldDB" id="A0A160IKI8"/>
<proteinExistence type="predicted"/>
<dbReference type="InterPro" id="IPR023577">
    <property type="entry name" value="CYTH_domain"/>
</dbReference>
<reference evidence="2 3" key="1">
    <citation type="submission" date="2016-04" db="EMBL/GenBank/DDBJ databases">
        <title>Complete genome sequence of Fictibacillus phosphorivorans G25-29, a strain toxic to nematodes.</title>
        <authorList>
            <person name="Zheng Z."/>
        </authorList>
    </citation>
    <scope>NUCLEOTIDE SEQUENCE [LARGE SCALE GENOMIC DNA]</scope>
    <source>
        <strain evidence="2 3">G25-29</strain>
    </source>
</reference>
<keyword evidence="3" id="KW-1185">Reference proteome</keyword>
<dbReference type="SMART" id="SM01118">
    <property type="entry name" value="CYTH"/>
    <property type="match status" value="1"/>
</dbReference>
<name>A0A160IKI8_9BACL</name>
<dbReference type="Gene3D" id="2.40.320.10">
    <property type="entry name" value="Hypothetical Protein Pfu-838710-001"/>
    <property type="match status" value="1"/>
</dbReference>
<dbReference type="CDD" id="cd07762">
    <property type="entry name" value="CYTH-like_Pase_1"/>
    <property type="match status" value="1"/>
</dbReference>
<dbReference type="Proteomes" id="UP000076623">
    <property type="component" value="Chromosome"/>
</dbReference>
<accession>A0A160IKI8</accession>
<dbReference type="PROSITE" id="PS51707">
    <property type="entry name" value="CYTH"/>
    <property type="match status" value="1"/>
</dbReference>
<dbReference type="STRING" id="1221500.ABE65_007560"/>
<sequence length="192" mass="22557">MSQEIEIEFKNLLTQLEFLRLIDEFDVKQEAFHKQTNYYFDTQQFDLKHHRSALRVRTKNNGNTLTLKQKLDKHILETHQTVSEEIFEGLLNGDPLPSGEVSDQIKKMNIDVKEITYLGELTTFRAEFPYKDGLLVLDENHYLGKIDYEIEYESADYISGLNNFNELLTIKQIPVRDTESKIARFFNESSKN</sequence>
<dbReference type="KEGG" id="fpn:ABE65_007560"/>
<dbReference type="SUPFAM" id="SSF55154">
    <property type="entry name" value="CYTH-like phosphatases"/>
    <property type="match status" value="1"/>
</dbReference>
<evidence type="ECO:0000259" key="1">
    <source>
        <dbReference type="PROSITE" id="PS51707"/>
    </source>
</evidence>
<dbReference type="InterPro" id="IPR009195">
    <property type="entry name" value="Uncharacterised_YjbK"/>
</dbReference>